<dbReference type="PROSITE" id="PS50104">
    <property type="entry name" value="TIR"/>
    <property type="match status" value="1"/>
</dbReference>
<dbReference type="SUPFAM" id="SSF46785">
    <property type="entry name" value="Winged helix' DNA-binding domain"/>
    <property type="match status" value="1"/>
</dbReference>
<evidence type="ECO:0000256" key="2">
    <source>
        <dbReference type="ARBA" id="ARBA00022737"/>
    </source>
</evidence>
<dbReference type="InterPro" id="IPR058192">
    <property type="entry name" value="WHD_ROQ1-like"/>
</dbReference>
<dbReference type="SUPFAM" id="SSF52200">
    <property type="entry name" value="Toll/Interleukin receptor TIR domain"/>
    <property type="match status" value="1"/>
</dbReference>
<dbReference type="GO" id="GO:0007165">
    <property type="term" value="P:signal transduction"/>
    <property type="evidence" value="ECO:0007669"/>
    <property type="project" value="InterPro"/>
</dbReference>
<evidence type="ECO:0000256" key="1">
    <source>
        <dbReference type="ARBA" id="ARBA00022614"/>
    </source>
</evidence>
<dbReference type="Pfam" id="PF00931">
    <property type="entry name" value="NB-ARC"/>
    <property type="match status" value="1"/>
</dbReference>
<dbReference type="InterPro" id="IPR002182">
    <property type="entry name" value="NB-ARC"/>
</dbReference>
<sequence>MPFSSSESCNCDIFLSFRGEDTRNTFVDHLYSALVDRKISTYKDDETLTRGESIRPALYNAIKESRIAVIVFSENYGDSSWCLEELTHIMKCKDERGLVVMPVFYGVTPSEVRKQEGDFGRRFAKQEIGHVNKAESWRKALVDASEIAGWEPKNIANGRESKVIKEIVDTISDKLFSVNSCVDEDLVGMSTRLHELEAKLDIGSHGVRMVGIWGVGGSGKTTLASSLCMKVNHHFQGHFIINNIREESSKHGLKALQEIFLSRILKTEMKLQSVDEGKNMIRSRLNHSNVLIILDDVDDCKQLDALAGSHNWFGSGSRIIITTRDEHVLRTHKVDFVCPATLLSHEEAIMLFNKHAYNKDNNVNDYVTLSSHVVSYAAGLPLALKVLGSFLYDKTEKEWLSSLSRLKEIPEMEIIEKLKISYDGLKSVEKELFLDIACFFRGHSTKKTYNGVNDKAMEIFEACGYHPNIGLKVLRQKALITIVNDRFDMHDLVQEMGHYIVRGEHPYNPCKHSRVWKHEDIANMFLGDPTTKNEKTEAIHYHHTLPSTSQLSLFLKMVSNMKKLRWIDLYLHHYYDDNVKGPSYLSNELQYIRWQNFPKSPFPDDFQPMKLVTLILCRSLQKQIWRGYKHLPHLKVLVLEHSEDLLRTPNFDGLPCLQTLTINLCINLKEIHPSLGQHANVEHVCVSRCHKLKTFPTIVHMGKLETLKITYCHKSLKFPEIKSNMESLVKVYLADMGIHHLLSSIGNQCPNLILLELVDCSYLKNKEVNFYGLKHLEEFGLHGSNYAKLLDDTSISSLIDKVVCGKDSYRSDLSNFWLWLVFPHLTHSLRKLDLDGCCLKDGEIPSDIGELYNLEELNLSYNDFTRLDFNLLQLTRLKIATFAHCKWLVELPKLPSGIINLVADYCQSLTILGDFYKNCKLLRQVSLVEGGVVIDGSGLLRFMLEVNAIKDHSMILKLEGLETAKGFRFPLVRGCRCRLKLPDNWSDDFSGFLMCAVGGYKIYCFSHSIRMEDVLDGMYFEDDVAWGETDYARRTSVWYVSFALFRHTAWWDEKHKEVLFSLGDGDTNWEFSGFGVRLVARNGIGSDPTETSTQEFEFSNYEPEFKILHDSANALKFALPYNFETKEEWRCARL</sequence>
<dbReference type="SMART" id="SM00255">
    <property type="entry name" value="TIR"/>
    <property type="match status" value="1"/>
</dbReference>
<dbReference type="GO" id="GO:0006952">
    <property type="term" value="P:defense response"/>
    <property type="evidence" value="ECO:0007669"/>
    <property type="project" value="UniProtKB-KW"/>
</dbReference>
<dbReference type="EMBL" id="JAUHHV010000004">
    <property type="protein sequence ID" value="KAK1427544.1"/>
    <property type="molecule type" value="Genomic_DNA"/>
</dbReference>
<dbReference type="SUPFAM" id="SSF52540">
    <property type="entry name" value="P-loop containing nucleoside triphosphate hydrolases"/>
    <property type="match status" value="1"/>
</dbReference>
<evidence type="ECO:0000256" key="3">
    <source>
        <dbReference type="ARBA" id="ARBA00022821"/>
    </source>
</evidence>
<dbReference type="PROSITE" id="PS51450">
    <property type="entry name" value="LRR"/>
    <property type="match status" value="1"/>
</dbReference>
<dbReference type="Pfam" id="PF01582">
    <property type="entry name" value="TIR"/>
    <property type="match status" value="1"/>
</dbReference>
<evidence type="ECO:0000256" key="4">
    <source>
        <dbReference type="ARBA" id="ARBA00023027"/>
    </source>
</evidence>
<proteinExistence type="predicted"/>
<dbReference type="InterPro" id="IPR035897">
    <property type="entry name" value="Toll_tir_struct_dom_sf"/>
</dbReference>
<protein>
    <recommendedName>
        <fullName evidence="5">TIR domain-containing protein</fullName>
    </recommendedName>
</protein>
<keyword evidence="3" id="KW-0611">Plant defense</keyword>
<evidence type="ECO:0000313" key="6">
    <source>
        <dbReference type="EMBL" id="KAK1427544.1"/>
    </source>
</evidence>
<dbReference type="InterPro" id="IPR042197">
    <property type="entry name" value="Apaf_helical"/>
</dbReference>
<dbReference type="InterPro" id="IPR001611">
    <property type="entry name" value="Leu-rich_rpt"/>
</dbReference>
<dbReference type="Pfam" id="PF23282">
    <property type="entry name" value="WHD_ROQ1"/>
    <property type="match status" value="1"/>
</dbReference>
<comment type="caution">
    <text evidence="6">The sequence shown here is derived from an EMBL/GenBank/DDBJ whole genome shotgun (WGS) entry which is preliminary data.</text>
</comment>
<dbReference type="InterPro" id="IPR032675">
    <property type="entry name" value="LRR_dom_sf"/>
</dbReference>
<keyword evidence="4" id="KW-0520">NAD</keyword>
<gene>
    <name evidence="6" type="ORF">QVD17_16231</name>
</gene>
<evidence type="ECO:0000259" key="5">
    <source>
        <dbReference type="PROSITE" id="PS50104"/>
    </source>
</evidence>
<dbReference type="PANTHER" id="PTHR11017">
    <property type="entry name" value="LEUCINE-RICH REPEAT-CONTAINING PROTEIN"/>
    <property type="match status" value="1"/>
</dbReference>
<name>A0AAD8KQJ2_TARER</name>
<dbReference type="InterPro" id="IPR036390">
    <property type="entry name" value="WH_DNA-bd_sf"/>
</dbReference>
<dbReference type="GO" id="GO:0043531">
    <property type="term" value="F:ADP binding"/>
    <property type="evidence" value="ECO:0007669"/>
    <property type="project" value="InterPro"/>
</dbReference>
<dbReference type="Gene3D" id="1.10.8.430">
    <property type="entry name" value="Helical domain of apoptotic protease-activating factors"/>
    <property type="match status" value="1"/>
</dbReference>
<dbReference type="InterPro" id="IPR044974">
    <property type="entry name" value="Disease_R_plants"/>
</dbReference>
<reference evidence="6" key="1">
    <citation type="journal article" date="2023" name="bioRxiv">
        <title>Improved chromosome-level genome assembly for marigold (Tagetes erecta).</title>
        <authorList>
            <person name="Jiang F."/>
            <person name="Yuan L."/>
            <person name="Wang S."/>
            <person name="Wang H."/>
            <person name="Xu D."/>
            <person name="Wang A."/>
            <person name="Fan W."/>
        </authorList>
    </citation>
    <scope>NUCLEOTIDE SEQUENCE</scope>
    <source>
        <strain evidence="6">WSJ</strain>
        <tissue evidence="6">Leaf</tissue>
    </source>
</reference>
<keyword evidence="7" id="KW-1185">Reference proteome</keyword>
<dbReference type="FunFam" id="3.40.50.10140:FF:000007">
    <property type="entry name" value="Disease resistance protein (TIR-NBS-LRR class)"/>
    <property type="match status" value="1"/>
</dbReference>
<dbReference type="SUPFAM" id="SSF52058">
    <property type="entry name" value="L domain-like"/>
    <property type="match status" value="1"/>
</dbReference>
<dbReference type="AlphaFoldDB" id="A0AAD8KQJ2"/>
<dbReference type="PRINTS" id="PR00364">
    <property type="entry name" value="DISEASERSIST"/>
</dbReference>
<dbReference type="Gene3D" id="3.40.50.300">
    <property type="entry name" value="P-loop containing nucleotide triphosphate hydrolases"/>
    <property type="match status" value="1"/>
</dbReference>
<accession>A0AAD8KQJ2</accession>
<dbReference type="Gene3D" id="3.80.10.10">
    <property type="entry name" value="Ribonuclease Inhibitor"/>
    <property type="match status" value="2"/>
</dbReference>
<dbReference type="PANTHER" id="PTHR11017:SF340">
    <property type="entry name" value="NB-ARC-RELATED"/>
    <property type="match status" value="1"/>
</dbReference>
<dbReference type="InterPro" id="IPR027417">
    <property type="entry name" value="P-loop_NTPase"/>
</dbReference>
<evidence type="ECO:0000313" key="7">
    <source>
        <dbReference type="Proteomes" id="UP001229421"/>
    </source>
</evidence>
<dbReference type="Gene3D" id="3.40.50.10140">
    <property type="entry name" value="Toll/interleukin-1 receptor homology (TIR) domain"/>
    <property type="match status" value="1"/>
</dbReference>
<keyword evidence="1" id="KW-0433">Leucine-rich repeat</keyword>
<feature type="domain" description="TIR" evidence="5">
    <location>
        <begin position="9"/>
        <end position="175"/>
    </location>
</feature>
<organism evidence="6 7">
    <name type="scientific">Tagetes erecta</name>
    <name type="common">African marigold</name>
    <dbReference type="NCBI Taxonomy" id="13708"/>
    <lineage>
        <taxon>Eukaryota</taxon>
        <taxon>Viridiplantae</taxon>
        <taxon>Streptophyta</taxon>
        <taxon>Embryophyta</taxon>
        <taxon>Tracheophyta</taxon>
        <taxon>Spermatophyta</taxon>
        <taxon>Magnoliopsida</taxon>
        <taxon>eudicotyledons</taxon>
        <taxon>Gunneridae</taxon>
        <taxon>Pentapetalae</taxon>
        <taxon>asterids</taxon>
        <taxon>campanulids</taxon>
        <taxon>Asterales</taxon>
        <taxon>Asteraceae</taxon>
        <taxon>Asteroideae</taxon>
        <taxon>Heliantheae alliance</taxon>
        <taxon>Tageteae</taxon>
        <taxon>Tagetes</taxon>
    </lineage>
</organism>
<dbReference type="InterPro" id="IPR000157">
    <property type="entry name" value="TIR_dom"/>
</dbReference>
<keyword evidence="2" id="KW-0677">Repeat</keyword>
<dbReference type="Proteomes" id="UP001229421">
    <property type="component" value="Unassembled WGS sequence"/>
</dbReference>